<protein>
    <submittedName>
        <fullName evidence="1">Uncharacterized protein</fullName>
    </submittedName>
</protein>
<evidence type="ECO:0000313" key="2">
    <source>
        <dbReference type="Proteomes" id="UP000320359"/>
    </source>
</evidence>
<comment type="caution">
    <text evidence="1">The sequence shown here is derived from an EMBL/GenBank/DDBJ whole genome shotgun (WGS) entry which is preliminary data.</text>
</comment>
<accession>A0A552X2U0</accession>
<evidence type="ECO:0000313" key="1">
    <source>
        <dbReference type="EMBL" id="TRW49347.1"/>
    </source>
</evidence>
<name>A0A552X2U0_9GAMM</name>
<gene>
    <name evidence="1" type="ORF">FM042_00270</name>
</gene>
<dbReference type="Proteomes" id="UP000320359">
    <property type="component" value="Unassembled WGS sequence"/>
</dbReference>
<dbReference type="OrthoDB" id="6400847at2"/>
<organism evidence="1 2">
    <name type="scientific">Aliidiomarina halalkaliphila</name>
    <dbReference type="NCBI Taxonomy" id="2593535"/>
    <lineage>
        <taxon>Bacteria</taxon>
        <taxon>Pseudomonadati</taxon>
        <taxon>Pseudomonadota</taxon>
        <taxon>Gammaproteobacteria</taxon>
        <taxon>Alteromonadales</taxon>
        <taxon>Idiomarinaceae</taxon>
        <taxon>Aliidiomarina</taxon>
    </lineage>
</organism>
<sequence length="166" mass="18989">MNHGWLAALLLHAVALPDSNNALSPTMSEQEEREQHRYLALSLRNQKLLEQQAESKARQLAFQLQSAQALAAIRKLSVDQKELTTDGISNSLESYPVPHIDLHHFVVRSIFSWRDRWIARIEYAQRLYVVKDGDILFNRVQVNVDSDGVGLSLGEQRVYLRGQALW</sequence>
<dbReference type="AlphaFoldDB" id="A0A552X2U0"/>
<proteinExistence type="predicted"/>
<keyword evidence="2" id="KW-1185">Reference proteome</keyword>
<dbReference type="EMBL" id="VJWL01000001">
    <property type="protein sequence ID" value="TRW49347.1"/>
    <property type="molecule type" value="Genomic_DNA"/>
</dbReference>
<dbReference type="RefSeq" id="WP_143233769.1">
    <property type="nucleotide sequence ID" value="NZ_VJWL01000001.1"/>
</dbReference>
<reference evidence="1 2" key="1">
    <citation type="submission" date="2019-07" db="EMBL/GenBank/DDBJ databases">
        <authorList>
            <person name="Yang M."/>
            <person name="Zhao D."/>
            <person name="Xiang H."/>
        </authorList>
    </citation>
    <scope>NUCLEOTIDE SEQUENCE [LARGE SCALE GENOMIC DNA]</scope>
    <source>
        <strain evidence="1 2">IM1326</strain>
    </source>
</reference>